<dbReference type="EMBL" id="UINC01067943">
    <property type="protein sequence ID" value="SVC00115.1"/>
    <property type="molecule type" value="Genomic_DNA"/>
</dbReference>
<keyword evidence="4" id="KW-0963">Cytoplasm</keyword>
<name>A0A382ILA2_9ZZZZ</name>
<dbReference type="InterPro" id="IPR029063">
    <property type="entry name" value="SAM-dependent_MTases_sf"/>
</dbReference>
<dbReference type="EC" id="2.1.1.77" evidence="3"/>
<keyword evidence="6" id="KW-0808">Transferase</keyword>
<feature type="non-terminal residue" evidence="8">
    <location>
        <position position="109"/>
    </location>
</feature>
<dbReference type="GO" id="GO:0005737">
    <property type="term" value="C:cytoplasm"/>
    <property type="evidence" value="ECO:0007669"/>
    <property type="project" value="UniProtKB-SubCell"/>
</dbReference>
<organism evidence="8">
    <name type="scientific">marine metagenome</name>
    <dbReference type="NCBI Taxonomy" id="408172"/>
    <lineage>
        <taxon>unclassified sequences</taxon>
        <taxon>metagenomes</taxon>
        <taxon>ecological metagenomes</taxon>
    </lineage>
</organism>
<comment type="subcellular location">
    <subcellularLocation>
        <location evidence="1">Cytoplasm</location>
    </subcellularLocation>
</comment>
<dbReference type="GO" id="GO:0004719">
    <property type="term" value="F:protein-L-isoaspartate (D-aspartate) O-methyltransferase activity"/>
    <property type="evidence" value="ECO:0007669"/>
    <property type="project" value="UniProtKB-EC"/>
</dbReference>
<dbReference type="AlphaFoldDB" id="A0A382ILA2"/>
<proteinExistence type="inferred from homology"/>
<dbReference type="InterPro" id="IPR000682">
    <property type="entry name" value="PCMT"/>
</dbReference>
<comment type="similarity">
    <text evidence="2">Belongs to the methyltransferase superfamily. L-isoaspartyl/D-aspartyl protein methyltransferase family.</text>
</comment>
<keyword evidence="7" id="KW-0949">S-adenosyl-L-methionine</keyword>
<dbReference type="GO" id="GO:0032259">
    <property type="term" value="P:methylation"/>
    <property type="evidence" value="ECO:0007669"/>
    <property type="project" value="UniProtKB-KW"/>
</dbReference>
<keyword evidence="5" id="KW-0489">Methyltransferase</keyword>
<evidence type="ECO:0000256" key="1">
    <source>
        <dbReference type="ARBA" id="ARBA00004496"/>
    </source>
</evidence>
<evidence type="ECO:0000313" key="8">
    <source>
        <dbReference type="EMBL" id="SVC00115.1"/>
    </source>
</evidence>
<dbReference type="PANTHER" id="PTHR11579:SF0">
    <property type="entry name" value="PROTEIN-L-ISOASPARTATE(D-ASPARTATE) O-METHYLTRANSFERASE"/>
    <property type="match status" value="1"/>
</dbReference>
<evidence type="ECO:0000256" key="6">
    <source>
        <dbReference type="ARBA" id="ARBA00022679"/>
    </source>
</evidence>
<evidence type="ECO:0000256" key="4">
    <source>
        <dbReference type="ARBA" id="ARBA00022490"/>
    </source>
</evidence>
<accession>A0A382ILA2</accession>
<dbReference type="PANTHER" id="PTHR11579">
    <property type="entry name" value="PROTEIN-L-ISOASPARTATE O-METHYLTRANSFERASE"/>
    <property type="match status" value="1"/>
</dbReference>
<evidence type="ECO:0000256" key="2">
    <source>
        <dbReference type="ARBA" id="ARBA00005369"/>
    </source>
</evidence>
<dbReference type="SUPFAM" id="SSF53335">
    <property type="entry name" value="S-adenosyl-L-methionine-dependent methyltransferases"/>
    <property type="match status" value="1"/>
</dbReference>
<sequence length="109" mass="12140">MNRPTDKARLLLQIRQEGITNPRILAAFEAVPRYLFVSEILAGHAYDDTSLPISCGQTISQPSLVAVMTNVLDVGDRMKVLEIGTGSGYQTAILAQLCRRVYTVERYRI</sequence>
<dbReference type="Pfam" id="PF01135">
    <property type="entry name" value="PCMT"/>
    <property type="match status" value="1"/>
</dbReference>
<evidence type="ECO:0000256" key="5">
    <source>
        <dbReference type="ARBA" id="ARBA00022603"/>
    </source>
</evidence>
<protein>
    <recommendedName>
        <fullName evidence="3">protein-L-isoaspartate(D-aspartate) O-methyltransferase</fullName>
        <ecNumber evidence="3">2.1.1.77</ecNumber>
    </recommendedName>
</protein>
<reference evidence="8" key="1">
    <citation type="submission" date="2018-05" db="EMBL/GenBank/DDBJ databases">
        <authorList>
            <person name="Lanie J.A."/>
            <person name="Ng W.-L."/>
            <person name="Kazmierczak K.M."/>
            <person name="Andrzejewski T.M."/>
            <person name="Davidsen T.M."/>
            <person name="Wayne K.J."/>
            <person name="Tettelin H."/>
            <person name="Glass J.I."/>
            <person name="Rusch D."/>
            <person name="Podicherti R."/>
            <person name="Tsui H.-C.T."/>
            <person name="Winkler M.E."/>
        </authorList>
    </citation>
    <scope>NUCLEOTIDE SEQUENCE</scope>
</reference>
<evidence type="ECO:0000256" key="3">
    <source>
        <dbReference type="ARBA" id="ARBA00011890"/>
    </source>
</evidence>
<dbReference type="Gene3D" id="3.40.50.150">
    <property type="entry name" value="Vaccinia Virus protein VP39"/>
    <property type="match status" value="1"/>
</dbReference>
<evidence type="ECO:0000256" key="7">
    <source>
        <dbReference type="ARBA" id="ARBA00022691"/>
    </source>
</evidence>
<gene>
    <name evidence="8" type="ORF">METZ01_LOCUS252969</name>
</gene>